<evidence type="ECO:0000313" key="1">
    <source>
        <dbReference type="EMBL" id="NVZ08401.1"/>
    </source>
</evidence>
<proteinExistence type="predicted"/>
<dbReference type="AlphaFoldDB" id="A0A850RFG9"/>
<dbReference type="RefSeq" id="WP_176975180.1">
    <property type="nucleotide sequence ID" value="NZ_JABZEO010000002.1"/>
</dbReference>
<gene>
    <name evidence="1" type="ORF">HW932_03910</name>
</gene>
<comment type="caution">
    <text evidence="1">The sequence shown here is derived from an EMBL/GenBank/DDBJ whole genome shotgun (WGS) entry which is preliminary data.</text>
</comment>
<keyword evidence="2" id="KW-1185">Reference proteome</keyword>
<dbReference type="Proteomes" id="UP000592294">
    <property type="component" value="Unassembled WGS sequence"/>
</dbReference>
<protein>
    <submittedName>
        <fullName evidence="1">Uncharacterized protein</fullName>
    </submittedName>
</protein>
<accession>A0A850RFG9</accession>
<evidence type="ECO:0000313" key="2">
    <source>
        <dbReference type="Proteomes" id="UP000592294"/>
    </source>
</evidence>
<sequence>MPITLAPKTRETLCKELGVSNLPDLMDRDFQDISPDTDVDRAKVALYADRNRGSVRLNSGRFYTAKEFADRVRKIKSLVLP</sequence>
<organism evidence="1 2">
    <name type="scientific">Allochromatium humboldtianum</name>
    <dbReference type="NCBI Taxonomy" id="504901"/>
    <lineage>
        <taxon>Bacteria</taxon>
        <taxon>Pseudomonadati</taxon>
        <taxon>Pseudomonadota</taxon>
        <taxon>Gammaproteobacteria</taxon>
        <taxon>Chromatiales</taxon>
        <taxon>Chromatiaceae</taxon>
        <taxon>Allochromatium</taxon>
    </lineage>
</organism>
<name>A0A850RFG9_9GAMM</name>
<dbReference type="EMBL" id="JABZEO010000002">
    <property type="protein sequence ID" value="NVZ08401.1"/>
    <property type="molecule type" value="Genomic_DNA"/>
</dbReference>
<reference evidence="1 2" key="1">
    <citation type="submission" date="2020-06" db="EMBL/GenBank/DDBJ databases">
        <title>Whole-genome sequence of Allochromatium humboldtianum DSM 21881, type strain.</title>
        <authorList>
            <person name="Kyndt J.A."/>
            <person name="Meyer T.E."/>
        </authorList>
    </citation>
    <scope>NUCLEOTIDE SEQUENCE [LARGE SCALE GENOMIC DNA]</scope>
    <source>
        <strain evidence="1 2">DSM 21881</strain>
    </source>
</reference>